<dbReference type="InterPro" id="IPR018060">
    <property type="entry name" value="HTH_AraC"/>
</dbReference>
<sequence length="275" mass="29848">MCQYPPDGLMSPGSARPVPVVDGAQTGRLLDENAADLALRATHYLRTRFRDRVTMGDLSAHLAYSPSHLTRVFTSVVGTSPMDYLAAWRLHEAKHLLITHRLGVAETCHEVGYTSVGTFSRRFLRDVGTAPGALRRIADRVAERTLPAVSLLVPAAARIRIRLDISEEMRRALGPAPYQWVGTFPRPIPSGLPTSGTLRRHIDEVELPVVPGSPWILVTIFPDGASVHEQLAPTTPLVARLRVPESPVAGPVTLPVRAALPWDPAVLVALAAMVV</sequence>
<evidence type="ECO:0000313" key="5">
    <source>
        <dbReference type="EMBL" id="OLO48911.1"/>
    </source>
</evidence>
<dbReference type="InterPro" id="IPR018062">
    <property type="entry name" value="HTH_AraC-typ_CS"/>
</dbReference>
<protein>
    <submittedName>
        <fullName evidence="5">AraC family transcriptional regulator</fullName>
    </submittedName>
</protein>
<keyword evidence="1" id="KW-0805">Transcription regulation</keyword>
<organism evidence="5 6">
    <name type="scientific">Actinomyces oris</name>
    <dbReference type="NCBI Taxonomy" id="544580"/>
    <lineage>
        <taxon>Bacteria</taxon>
        <taxon>Bacillati</taxon>
        <taxon>Actinomycetota</taxon>
        <taxon>Actinomycetes</taxon>
        <taxon>Actinomycetales</taxon>
        <taxon>Actinomycetaceae</taxon>
        <taxon>Actinomyces</taxon>
    </lineage>
</organism>
<dbReference type="InterPro" id="IPR050204">
    <property type="entry name" value="AraC_XylS_family_regulators"/>
</dbReference>
<evidence type="ECO:0000256" key="3">
    <source>
        <dbReference type="ARBA" id="ARBA00023163"/>
    </source>
</evidence>
<dbReference type="PROSITE" id="PS00041">
    <property type="entry name" value="HTH_ARAC_FAMILY_1"/>
    <property type="match status" value="1"/>
</dbReference>
<dbReference type="GO" id="GO:0003700">
    <property type="term" value="F:DNA-binding transcription factor activity"/>
    <property type="evidence" value="ECO:0007669"/>
    <property type="project" value="InterPro"/>
</dbReference>
<comment type="caution">
    <text evidence="5">The sequence shown here is derived from an EMBL/GenBank/DDBJ whole genome shotgun (WGS) entry which is preliminary data.</text>
</comment>
<evidence type="ECO:0000313" key="6">
    <source>
        <dbReference type="Proteomes" id="UP000186394"/>
    </source>
</evidence>
<name>A0A1Q8VLD3_9ACTO</name>
<dbReference type="InterPro" id="IPR009057">
    <property type="entry name" value="Homeodomain-like_sf"/>
</dbReference>
<feature type="domain" description="HTH araC/xylS-type" evidence="4">
    <location>
        <begin position="39"/>
        <end position="137"/>
    </location>
</feature>
<accession>A0A1Q8VLD3</accession>
<dbReference type="EMBL" id="MSKL01000020">
    <property type="protein sequence ID" value="OLO48911.1"/>
    <property type="molecule type" value="Genomic_DNA"/>
</dbReference>
<dbReference type="SUPFAM" id="SSF46689">
    <property type="entry name" value="Homeodomain-like"/>
    <property type="match status" value="2"/>
</dbReference>
<dbReference type="Pfam" id="PF12833">
    <property type="entry name" value="HTH_18"/>
    <property type="match status" value="1"/>
</dbReference>
<keyword evidence="3" id="KW-0804">Transcription</keyword>
<evidence type="ECO:0000256" key="1">
    <source>
        <dbReference type="ARBA" id="ARBA00023015"/>
    </source>
</evidence>
<dbReference type="Proteomes" id="UP000186394">
    <property type="component" value="Unassembled WGS sequence"/>
</dbReference>
<dbReference type="PROSITE" id="PS01124">
    <property type="entry name" value="HTH_ARAC_FAMILY_2"/>
    <property type="match status" value="1"/>
</dbReference>
<dbReference type="SMART" id="SM00342">
    <property type="entry name" value="HTH_ARAC"/>
    <property type="match status" value="1"/>
</dbReference>
<dbReference type="GO" id="GO:0043565">
    <property type="term" value="F:sequence-specific DNA binding"/>
    <property type="evidence" value="ECO:0007669"/>
    <property type="project" value="InterPro"/>
</dbReference>
<evidence type="ECO:0000259" key="4">
    <source>
        <dbReference type="PROSITE" id="PS01124"/>
    </source>
</evidence>
<dbReference type="RefSeq" id="WP_075418305.1">
    <property type="nucleotide sequence ID" value="NZ_MSKL01000020.1"/>
</dbReference>
<gene>
    <name evidence="5" type="ORF">BKH28_07985</name>
</gene>
<reference evidence="5 6" key="1">
    <citation type="submission" date="2016-12" db="EMBL/GenBank/DDBJ databases">
        <title>Genomic comparison of strains in the 'Actinomyces naeslundii' group.</title>
        <authorList>
            <person name="Mughal S.R."/>
            <person name="Do T."/>
            <person name="Gilbert S.C."/>
            <person name="Witherden E.A."/>
            <person name="Didelot X."/>
            <person name="Beighton D."/>
        </authorList>
    </citation>
    <scope>NUCLEOTIDE SEQUENCE [LARGE SCALE GENOMIC DNA]</scope>
    <source>
        <strain evidence="5 6">P6N</strain>
    </source>
</reference>
<dbReference type="AlphaFoldDB" id="A0A1Q8VLD3"/>
<dbReference type="Gene3D" id="1.10.10.60">
    <property type="entry name" value="Homeodomain-like"/>
    <property type="match status" value="2"/>
</dbReference>
<evidence type="ECO:0000256" key="2">
    <source>
        <dbReference type="ARBA" id="ARBA00023125"/>
    </source>
</evidence>
<dbReference type="PANTHER" id="PTHR46796">
    <property type="entry name" value="HTH-TYPE TRANSCRIPTIONAL ACTIVATOR RHAS-RELATED"/>
    <property type="match status" value="1"/>
</dbReference>
<dbReference type="OrthoDB" id="2060755at2"/>
<proteinExistence type="predicted"/>
<keyword evidence="2" id="KW-0238">DNA-binding</keyword>